<dbReference type="EMBL" id="VSSQ01028277">
    <property type="protein sequence ID" value="MPM77926.1"/>
    <property type="molecule type" value="Genomic_DNA"/>
</dbReference>
<evidence type="ECO:0008006" key="2">
    <source>
        <dbReference type="Google" id="ProtNLM"/>
    </source>
</evidence>
<protein>
    <recommendedName>
        <fullName evidence="2">Twitching motility protein PilT</fullName>
    </recommendedName>
</protein>
<organism evidence="1">
    <name type="scientific">bioreactor metagenome</name>
    <dbReference type="NCBI Taxonomy" id="1076179"/>
    <lineage>
        <taxon>unclassified sequences</taxon>
        <taxon>metagenomes</taxon>
        <taxon>ecological metagenomes</taxon>
    </lineage>
</organism>
<name>A0A645CLN5_9ZZZZ</name>
<accession>A0A645CLN5</accession>
<gene>
    <name evidence="1" type="ORF">SDC9_124936</name>
</gene>
<sequence length="136" mass="15848">MIHVFCKERGSGKTKALVNLANLKTEEAKGNLVYIDDDTRVMLEVNRDIRFICSKDFNIHNYKDFYGFMCGIISKDYDIEAIFIDGVLNDICKSKEDMVLLLSKLEYLVKKFNVNFYININCNEREIPEVIKKYVA</sequence>
<reference evidence="1" key="1">
    <citation type="submission" date="2019-08" db="EMBL/GenBank/DDBJ databases">
        <authorList>
            <person name="Kucharzyk K."/>
            <person name="Murdoch R.W."/>
            <person name="Higgins S."/>
            <person name="Loffler F."/>
        </authorList>
    </citation>
    <scope>NUCLEOTIDE SEQUENCE</scope>
</reference>
<dbReference type="AlphaFoldDB" id="A0A645CLN5"/>
<comment type="caution">
    <text evidence="1">The sequence shown here is derived from an EMBL/GenBank/DDBJ whole genome shotgun (WGS) entry which is preliminary data.</text>
</comment>
<proteinExistence type="predicted"/>
<evidence type="ECO:0000313" key="1">
    <source>
        <dbReference type="EMBL" id="MPM77926.1"/>
    </source>
</evidence>